<dbReference type="GO" id="GO:0008168">
    <property type="term" value="F:methyltransferase activity"/>
    <property type="evidence" value="ECO:0007669"/>
    <property type="project" value="UniProtKB-KW"/>
</dbReference>
<evidence type="ECO:0000256" key="1">
    <source>
        <dbReference type="ARBA" id="ARBA00022603"/>
    </source>
</evidence>
<evidence type="ECO:0000313" key="6">
    <source>
        <dbReference type="Proteomes" id="UP000063964"/>
    </source>
</evidence>
<dbReference type="Pfam" id="PF10672">
    <property type="entry name" value="Methyltrans_SAM"/>
    <property type="match status" value="1"/>
</dbReference>
<evidence type="ECO:0000313" key="5">
    <source>
        <dbReference type="EMBL" id="AMD92301.1"/>
    </source>
</evidence>
<dbReference type="PANTHER" id="PTHR43042:SF2">
    <property type="entry name" value="SAM-DEPENDENT METHYLTRANSFERASE"/>
    <property type="match status" value="1"/>
</dbReference>
<keyword evidence="2" id="KW-0808">Transferase</keyword>
<dbReference type="OrthoDB" id="9805492at2"/>
<reference evidence="6" key="1">
    <citation type="submission" date="2016-02" db="EMBL/GenBank/DDBJ databases">
        <authorList>
            <person name="Holder M.E."/>
            <person name="Ajami N.J."/>
            <person name="Petrosino J.F."/>
        </authorList>
    </citation>
    <scope>NUCLEOTIDE SEQUENCE [LARGE SCALE GENOMIC DNA]</scope>
    <source>
        <strain evidence="6">DSM 12838</strain>
    </source>
</reference>
<dbReference type="RefSeq" id="WP_066603474.1">
    <property type="nucleotide sequence ID" value="NZ_CP014230.1"/>
</dbReference>
<keyword evidence="6" id="KW-1185">Reference proteome</keyword>
<accession>A0A109W5N4</accession>
<dbReference type="KEGG" id="doa:AXF15_03700"/>
<dbReference type="AlphaFoldDB" id="A0A109W5N4"/>
<organism evidence="5 6">
    <name type="scientific">Desulfomicrobium orale DSM 12838</name>
    <dbReference type="NCBI Taxonomy" id="888061"/>
    <lineage>
        <taxon>Bacteria</taxon>
        <taxon>Pseudomonadati</taxon>
        <taxon>Thermodesulfobacteriota</taxon>
        <taxon>Desulfovibrionia</taxon>
        <taxon>Desulfovibrionales</taxon>
        <taxon>Desulfomicrobiaceae</taxon>
        <taxon>Desulfomicrobium</taxon>
    </lineage>
</organism>
<name>A0A109W5N4_9BACT</name>
<evidence type="ECO:0000256" key="2">
    <source>
        <dbReference type="ARBA" id="ARBA00022679"/>
    </source>
</evidence>
<dbReference type="Gene3D" id="2.60.40.1180">
    <property type="entry name" value="Golgi alpha-mannosidase II"/>
    <property type="match status" value="1"/>
</dbReference>
<dbReference type="SUPFAM" id="SSF53335">
    <property type="entry name" value="S-adenosyl-L-methionine-dependent methyltransferases"/>
    <property type="match status" value="1"/>
</dbReference>
<dbReference type="STRING" id="888061.AXF15_03700"/>
<keyword evidence="1" id="KW-0489">Methyltransferase</keyword>
<dbReference type="InterPro" id="IPR019614">
    <property type="entry name" value="SAM-dep_methyl-trfase"/>
</dbReference>
<dbReference type="Gene3D" id="3.40.50.150">
    <property type="entry name" value="Vaccinia Virus protein VP39"/>
    <property type="match status" value="1"/>
</dbReference>
<dbReference type="GO" id="GO:0032259">
    <property type="term" value="P:methylation"/>
    <property type="evidence" value="ECO:0007669"/>
    <property type="project" value="UniProtKB-KW"/>
</dbReference>
<dbReference type="Proteomes" id="UP000063964">
    <property type="component" value="Chromosome"/>
</dbReference>
<evidence type="ECO:0000256" key="3">
    <source>
        <dbReference type="ARBA" id="ARBA00022691"/>
    </source>
</evidence>
<dbReference type="EMBL" id="CP014230">
    <property type="protein sequence ID" value="AMD92301.1"/>
    <property type="molecule type" value="Genomic_DNA"/>
</dbReference>
<dbReference type="InterPro" id="IPR029063">
    <property type="entry name" value="SAM-dependent_MTases_sf"/>
</dbReference>
<dbReference type="PANTHER" id="PTHR43042">
    <property type="entry name" value="SAM-DEPENDENT METHYLTRANSFERASE"/>
    <property type="match status" value="1"/>
</dbReference>
<keyword evidence="3" id="KW-0949">S-adenosyl-L-methionine</keyword>
<sequence>MHIPDDYELLDSGGGRKLERFGPVILSRPCAQAVWEPARPELWDSASASFDRKDGLNWHGRERLPGAWEISVRGVRMRLSTTDFGHLGIFPETLDIWDQIARSVADAAARRREPPAFLNLFAYSGGATMAAARAGARCCHLDASRGMVEWARANAALNGLDSSGIRFIVDDVGAFLRREARRGRKYDCVLLDPPSFGRGKRGELYKVEKNVRETLELVRQVLSDRPLFVILTSHTPGFSPIVLRNLLEQTLDPEVLDCGEMLLRGGTGVLDLPSGNWARWTYADSISD</sequence>
<proteinExistence type="predicted"/>
<gene>
    <name evidence="5" type="ORF">AXF15_03700</name>
</gene>
<feature type="domain" description="S-adenosylmethionine-dependent methyltransferase" evidence="4">
    <location>
        <begin position="57"/>
        <end position="200"/>
    </location>
</feature>
<dbReference type="InterPro" id="IPR013780">
    <property type="entry name" value="Glyco_hydro_b"/>
</dbReference>
<protein>
    <recommendedName>
        <fullName evidence="4">S-adenosylmethionine-dependent methyltransferase domain-containing protein</fullName>
    </recommendedName>
</protein>
<evidence type="ECO:0000259" key="4">
    <source>
        <dbReference type="Pfam" id="PF10672"/>
    </source>
</evidence>